<dbReference type="GO" id="GO:0005125">
    <property type="term" value="F:cytokine activity"/>
    <property type="evidence" value="ECO:0007669"/>
    <property type="project" value="UniProtKB-KW"/>
</dbReference>
<reference evidence="9" key="2">
    <citation type="submission" date="2025-08" db="UniProtKB">
        <authorList>
            <consortium name="Ensembl"/>
        </authorList>
    </citation>
    <scope>IDENTIFICATION</scope>
</reference>
<sequence length="188" mass="21131">MTPSPVLLVVLQLCSLQLMAVAMPRCWLPGKVVQGAHNLLRDMGPRFPVQCLVYNANISFPDSALPSSPANRTQCRQVSWVVYESLREAGLLFEEYDLPVGEGGVNWDEQKFDNFLNLQDRLVEQDGRCLSRVNSSADLSSYFSNVTAVIQQPDSAACGWMALRRDLLWVLKSALQRHHNCFGWSHAH</sequence>
<dbReference type="STRING" id="161767.ENSAPEP00000012646"/>
<dbReference type="SUPFAM" id="SSF47266">
    <property type="entry name" value="4-helical cytokines"/>
    <property type="match status" value="1"/>
</dbReference>
<keyword evidence="7" id="KW-1015">Disulfide bond</keyword>
<evidence type="ECO:0000256" key="6">
    <source>
        <dbReference type="ARBA" id="ARBA00023118"/>
    </source>
</evidence>
<dbReference type="GO" id="GO:0006955">
    <property type="term" value="P:immune response"/>
    <property type="evidence" value="ECO:0007669"/>
    <property type="project" value="UniProtKB-ARBA"/>
</dbReference>
<evidence type="ECO:0000256" key="4">
    <source>
        <dbReference type="ARBA" id="ARBA00022525"/>
    </source>
</evidence>
<accession>A0A3P8SKL0</accession>
<comment type="similarity">
    <text evidence="2">Belongs to the alpha/beta interferon family.</text>
</comment>
<evidence type="ECO:0000313" key="10">
    <source>
        <dbReference type="Proteomes" id="UP000265080"/>
    </source>
</evidence>
<dbReference type="InterPro" id="IPR009079">
    <property type="entry name" value="4_helix_cytokine-like_core"/>
</dbReference>
<comment type="subcellular location">
    <subcellularLocation>
        <location evidence="1">Secreted</location>
    </subcellularLocation>
</comment>
<dbReference type="Proteomes" id="UP000265080">
    <property type="component" value="Chromosome 14"/>
</dbReference>
<proteinExistence type="inferred from homology"/>
<keyword evidence="3" id="KW-0202">Cytokine</keyword>
<dbReference type="InterPro" id="IPR000471">
    <property type="entry name" value="Interferon_alpha/beta/delta"/>
</dbReference>
<dbReference type="PANTHER" id="PTHR11691">
    <property type="entry name" value="TYPE I INTERFERON"/>
    <property type="match status" value="1"/>
</dbReference>
<dbReference type="GeneTree" id="ENSGT00940000176891"/>
<dbReference type="GO" id="GO:0005615">
    <property type="term" value="C:extracellular space"/>
    <property type="evidence" value="ECO:0007669"/>
    <property type="project" value="UniProtKB-KW"/>
</dbReference>
<dbReference type="AlphaFoldDB" id="A0A3P8SKL0"/>
<evidence type="ECO:0000256" key="2">
    <source>
        <dbReference type="ARBA" id="ARBA00011033"/>
    </source>
</evidence>
<dbReference type="GO" id="GO:0005126">
    <property type="term" value="F:cytokine receptor binding"/>
    <property type="evidence" value="ECO:0007669"/>
    <property type="project" value="InterPro"/>
</dbReference>
<keyword evidence="10" id="KW-1185">Reference proteome</keyword>
<keyword evidence="4" id="KW-0964">Secreted</keyword>
<feature type="chain" id="PRO_5017922553" evidence="8">
    <location>
        <begin position="23"/>
        <end position="188"/>
    </location>
</feature>
<reference evidence="9" key="3">
    <citation type="submission" date="2025-09" db="UniProtKB">
        <authorList>
            <consortium name="Ensembl"/>
        </authorList>
    </citation>
    <scope>IDENTIFICATION</scope>
</reference>
<dbReference type="Ensembl" id="ENSAPET00000012985.1">
    <property type="protein sequence ID" value="ENSAPEP00000012646.1"/>
    <property type="gene ID" value="ENSAPEG00000008989.1"/>
</dbReference>
<protein>
    <submittedName>
        <fullName evidence="9">Uncharacterized protein</fullName>
    </submittedName>
</protein>
<dbReference type="GO" id="GO:0051607">
    <property type="term" value="P:defense response to virus"/>
    <property type="evidence" value="ECO:0007669"/>
    <property type="project" value="UniProtKB-KW"/>
</dbReference>
<evidence type="ECO:0000256" key="5">
    <source>
        <dbReference type="ARBA" id="ARBA00022729"/>
    </source>
</evidence>
<organism evidence="9 10">
    <name type="scientific">Amphiprion percula</name>
    <name type="common">Orange clownfish</name>
    <name type="synonym">Lutjanus percula</name>
    <dbReference type="NCBI Taxonomy" id="161767"/>
    <lineage>
        <taxon>Eukaryota</taxon>
        <taxon>Metazoa</taxon>
        <taxon>Chordata</taxon>
        <taxon>Craniata</taxon>
        <taxon>Vertebrata</taxon>
        <taxon>Euteleostomi</taxon>
        <taxon>Actinopterygii</taxon>
        <taxon>Neopterygii</taxon>
        <taxon>Teleostei</taxon>
        <taxon>Neoteleostei</taxon>
        <taxon>Acanthomorphata</taxon>
        <taxon>Ovalentaria</taxon>
        <taxon>Pomacentridae</taxon>
        <taxon>Amphiprion</taxon>
    </lineage>
</organism>
<keyword evidence="6" id="KW-0051">Antiviral defense</keyword>
<evidence type="ECO:0000256" key="1">
    <source>
        <dbReference type="ARBA" id="ARBA00004613"/>
    </source>
</evidence>
<reference evidence="9 10" key="1">
    <citation type="submission" date="2018-03" db="EMBL/GenBank/DDBJ databases">
        <title>Finding Nemo's genes: A chromosome-scale reference assembly of the genome of the orange clownfish Amphiprion percula.</title>
        <authorList>
            <person name="Lehmann R."/>
        </authorList>
    </citation>
    <scope>NUCLEOTIDE SEQUENCE</scope>
</reference>
<evidence type="ECO:0000256" key="7">
    <source>
        <dbReference type="ARBA" id="ARBA00023157"/>
    </source>
</evidence>
<feature type="signal peptide" evidence="8">
    <location>
        <begin position="1"/>
        <end position="22"/>
    </location>
</feature>
<dbReference type="PANTHER" id="PTHR11691:SF73">
    <property type="entry name" value="INTERFERON BETA"/>
    <property type="match status" value="1"/>
</dbReference>
<keyword evidence="5 8" id="KW-0732">Signal</keyword>
<dbReference type="Gene3D" id="1.20.1250.10">
    <property type="match status" value="1"/>
</dbReference>
<dbReference type="OMA" id="CCLQMML"/>
<name>A0A3P8SKL0_AMPPE</name>
<evidence type="ECO:0000256" key="8">
    <source>
        <dbReference type="SAM" id="SignalP"/>
    </source>
</evidence>
<evidence type="ECO:0000256" key="3">
    <source>
        <dbReference type="ARBA" id="ARBA00022514"/>
    </source>
</evidence>
<dbReference type="Pfam" id="PF00143">
    <property type="entry name" value="Interferon"/>
    <property type="match status" value="1"/>
</dbReference>
<evidence type="ECO:0000313" key="9">
    <source>
        <dbReference type="Ensembl" id="ENSAPEP00000012646.1"/>
    </source>
</evidence>